<comment type="subcellular location">
    <subcellularLocation>
        <location evidence="1">Membrane</location>
        <topology evidence="1">Multi-pass membrane protein</topology>
    </subcellularLocation>
</comment>
<dbReference type="PANTHER" id="PTHR22950:SF461">
    <property type="entry name" value="AMINO ACID TRANSPORTER TRANSMEMBRANE DOMAIN-CONTAINING PROTEIN"/>
    <property type="match status" value="1"/>
</dbReference>
<evidence type="ECO:0000313" key="10">
    <source>
        <dbReference type="Proteomes" id="UP000002748"/>
    </source>
</evidence>
<dbReference type="HOGENOM" id="CLU_016053_1_0_1"/>
<feature type="transmembrane region" description="Helical" evidence="7">
    <location>
        <begin position="385"/>
        <end position="404"/>
    </location>
</feature>
<feature type="transmembrane region" description="Helical" evidence="7">
    <location>
        <begin position="161"/>
        <end position="180"/>
    </location>
</feature>
<dbReference type="VEuPathDB" id="FungiDB:A1Q1_08101"/>
<evidence type="ECO:0000256" key="1">
    <source>
        <dbReference type="ARBA" id="ARBA00004141"/>
    </source>
</evidence>
<feature type="transmembrane region" description="Helical" evidence="7">
    <location>
        <begin position="238"/>
        <end position="259"/>
    </location>
</feature>
<gene>
    <name evidence="9" type="ORF">A1Q1_08101</name>
</gene>
<dbReference type="AlphaFoldDB" id="J4UGX0"/>
<evidence type="ECO:0000256" key="4">
    <source>
        <dbReference type="ARBA" id="ARBA00022989"/>
    </source>
</evidence>
<evidence type="ECO:0000313" key="9">
    <source>
        <dbReference type="EMBL" id="EJT50775.1"/>
    </source>
</evidence>
<evidence type="ECO:0000256" key="3">
    <source>
        <dbReference type="ARBA" id="ARBA00022692"/>
    </source>
</evidence>
<evidence type="ECO:0000256" key="6">
    <source>
        <dbReference type="SAM" id="MobiDB-lite"/>
    </source>
</evidence>
<protein>
    <recommendedName>
        <fullName evidence="8">Amino acid transporter transmembrane domain-containing protein</fullName>
    </recommendedName>
</protein>
<feature type="transmembrane region" description="Helical" evidence="7">
    <location>
        <begin position="424"/>
        <end position="452"/>
    </location>
</feature>
<dbReference type="OrthoDB" id="40134at2759"/>
<keyword evidence="3 7" id="KW-0812">Transmembrane</keyword>
<reference evidence="9 10" key="1">
    <citation type="journal article" date="2012" name="Eukaryot. Cell">
        <title>Draft genome sequence of CBS 2479, the standard type strain of Trichosporon asahii.</title>
        <authorList>
            <person name="Yang R.Y."/>
            <person name="Li H.T."/>
            <person name="Zhu H."/>
            <person name="Zhou G.P."/>
            <person name="Wang M."/>
            <person name="Wang L."/>
        </authorList>
    </citation>
    <scope>NUCLEOTIDE SEQUENCE [LARGE SCALE GENOMIC DNA]</scope>
    <source>
        <strain evidence="10">ATCC 90039 / CBS 2479 / JCM 2466 / KCTC 7840 / NCYC 2677 / UAMH 7654</strain>
    </source>
</reference>
<accession>J4UGX0</accession>
<feature type="transmembrane region" description="Helical" evidence="7">
    <location>
        <begin position="265"/>
        <end position="285"/>
    </location>
</feature>
<feature type="region of interest" description="Disordered" evidence="6">
    <location>
        <begin position="1"/>
        <end position="20"/>
    </location>
</feature>
<dbReference type="Pfam" id="PF01490">
    <property type="entry name" value="Aa_trans"/>
    <property type="match status" value="1"/>
</dbReference>
<dbReference type="PANTHER" id="PTHR22950">
    <property type="entry name" value="AMINO ACID TRANSPORTER"/>
    <property type="match status" value="1"/>
</dbReference>
<evidence type="ECO:0000256" key="7">
    <source>
        <dbReference type="SAM" id="Phobius"/>
    </source>
</evidence>
<dbReference type="KEGG" id="tasa:A1Q1_08101"/>
<dbReference type="RefSeq" id="XP_014181723.1">
    <property type="nucleotide sequence ID" value="XM_014326248.1"/>
</dbReference>
<keyword evidence="4 7" id="KW-1133">Transmembrane helix</keyword>
<evidence type="ECO:0000259" key="8">
    <source>
        <dbReference type="Pfam" id="PF01490"/>
    </source>
</evidence>
<dbReference type="InterPro" id="IPR013057">
    <property type="entry name" value="AA_transpt_TM"/>
</dbReference>
<feature type="transmembrane region" description="Helical" evidence="7">
    <location>
        <begin position="354"/>
        <end position="373"/>
    </location>
</feature>
<feature type="transmembrane region" description="Helical" evidence="7">
    <location>
        <begin position="297"/>
        <end position="320"/>
    </location>
</feature>
<keyword evidence="5 7" id="KW-0472">Membrane</keyword>
<feature type="compositionally biased region" description="Polar residues" evidence="6">
    <location>
        <begin position="1"/>
        <end position="10"/>
    </location>
</feature>
<comment type="caution">
    <text evidence="9">The sequence shown here is derived from an EMBL/GenBank/DDBJ whole genome shotgun (WGS) entry which is preliminary data.</text>
</comment>
<dbReference type="GO" id="GO:0016020">
    <property type="term" value="C:membrane"/>
    <property type="evidence" value="ECO:0007669"/>
    <property type="project" value="UniProtKB-SubCell"/>
</dbReference>
<comment type="similarity">
    <text evidence="2">Belongs to the amino acid/polyamine transporter 2 family.</text>
</comment>
<evidence type="ECO:0000256" key="2">
    <source>
        <dbReference type="ARBA" id="ARBA00008066"/>
    </source>
</evidence>
<feature type="transmembrane region" description="Helical" evidence="7">
    <location>
        <begin position="495"/>
        <end position="514"/>
    </location>
</feature>
<proteinExistence type="inferred from homology"/>
<dbReference type="GO" id="GO:0015179">
    <property type="term" value="F:L-amino acid transmembrane transporter activity"/>
    <property type="evidence" value="ECO:0007669"/>
    <property type="project" value="TreeGrafter"/>
</dbReference>
<feature type="transmembrane region" description="Helical" evidence="7">
    <location>
        <begin position="472"/>
        <end position="489"/>
    </location>
</feature>
<organism evidence="9 10">
    <name type="scientific">Trichosporon asahii var. asahii (strain ATCC 90039 / CBS 2479 / JCM 2466 / KCTC 7840 / NBRC 103889/ NCYC 2677 / UAMH 7654)</name>
    <name type="common">Yeast</name>
    <dbReference type="NCBI Taxonomy" id="1186058"/>
    <lineage>
        <taxon>Eukaryota</taxon>
        <taxon>Fungi</taxon>
        <taxon>Dikarya</taxon>
        <taxon>Basidiomycota</taxon>
        <taxon>Agaricomycotina</taxon>
        <taxon>Tremellomycetes</taxon>
        <taxon>Trichosporonales</taxon>
        <taxon>Trichosporonaceae</taxon>
        <taxon>Trichosporon</taxon>
    </lineage>
</organism>
<feature type="transmembrane region" description="Helical" evidence="7">
    <location>
        <begin position="186"/>
        <end position="207"/>
    </location>
</feature>
<dbReference type="GeneID" id="25991613"/>
<evidence type="ECO:0000256" key="5">
    <source>
        <dbReference type="ARBA" id="ARBA00023136"/>
    </source>
</evidence>
<sequence>MASDLVSQGNLMGPDSVDPRLKHTELEEERIVNPELFDASINERPVEVYMYYAKIEREHEDHDPRPIPDSPWSVVFKRITGRSSKIVTPNHPSQKMANYHHDSDAGSDTMVAPTPADAEKQFKREKMGAATTVGAPTEGGSPYPGVSETAYRLMRVASWQIVFYLITTDILGFSSAPYAFQQLGYGPGVLVYTFFFLLAFAGGQILWRLYMHLDSEKYPVTCYADLGERTYGKAVRHIFNILQSLQLIFNVAILIIGCGTKLDTIIKYKFCYIALCVFWALLGMIAGQIKSFRSFAWFTNINVFLNIVMMIIMMVGSAIYDPIPSQSGHTELGPIHRSGWVPNYTAGWYMQVQGVQQVVFAYGGAMIFTEFMAEMRRPRDFWKSAFCGQFFCWFMYMFFGLFVYSYQGEYTAILPSLNFDNYPMQLACNIIGLISTAVATVLYANVGVKVIYHNVFRTYFKAPELHTRKGTFIWTFLVIGYWAVAWVLGSAVPNIASLSTLIGAACILQFTYTFPPILLLGHWMQTDACKGDEPWQPGVPEYSNRVDSWRDLSRWKRGFKKYWYAKIFLLLIFLASLSLCGLGCYAGIESAIDAYKKKNTTAFSCRAPGQPK</sequence>
<feature type="domain" description="Amino acid transporter transmembrane" evidence="8">
    <location>
        <begin position="158"/>
        <end position="518"/>
    </location>
</feature>
<name>J4UGX0_TRIAS</name>
<dbReference type="Proteomes" id="UP000002748">
    <property type="component" value="Unassembled WGS sequence"/>
</dbReference>
<feature type="transmembrane region" description="Helical" evidence="7">
    <location>
        <begin position="563"/>
        <end position="588"/>
    </location>
</feature>
<dbReference type="EMBL" id="ALBS01000090">
    <property type="protein sequence ID" value="EJT50775.1"/>
    <property type="molecule type" value="Genomic_DNA"/>
</dbReference>